<dbReference type="AlphaFoldDB" id="A0AAV5BWI5"/>
<evidence type="ECO:0000259" key="9">
    <source>
        <dbReference type="PROSITE" id="PS50089"/>
    </source>
</evidence>
<comment type="caution">
    <text evidence="10">The sequence shown here is derived from an EMBL/GenBank/DDBJ whole genome shotgun (WGS) entry which is preliminary data.</text>
</comment>
<reference evidence="10" key="2">
    <citation type="submission" date="2021-12" db="EMBL/GenBank/DDBJ databases">
        <title>Resequencing data analysis of finger millet.</title>
        <authorList>
            <person name="Hatakeyama M."/>
            <person name="Aluri S."/>
            <person name="Balachadran M.T."/>
            <person name="Sivarajan S.R."/>
            <person name="Poveda L."/>
            <person name="Shimizu-Inatsugi R."/>
            <person name="Schlapbach R."/>
            <person name="Sreeman S.M."/>
            <person name="Shimizu K.K."/>
        </authorList>
    </citation>
    <scope>NUCLEOTIDE SEQUENCE</scope>
</reference>
<keyword evidence="4 7" id="KW-0863">Zinc-finger</keyword>
<dbReference type="InterPro" id="IPR053238">
    <property type="entry name" value="RING-H2_zinc_finger"/>
</dbReference>
<keyword evidence="8" id="KW-0472">Membrane</keyword>
<name>A0AAV5BWI5_ELECO</name>
<dbReference type="EC" id="2.3.2.27" evidence="2"/>
<feature type="transmembrane region" description="Helical" evidence="8">
    <location>
        <begin position="12"/>
        <end position="31"/>
    </location>
</feature>
<evidence type="ECO:0000313" key="11">
    <source>
        <dbReference type="Proteomes" id="UP001054889"/>
    </source>
</evidence>
<feature type="transmembrane region" description="Helical" evidence="8">
    <location>
        <begin position="51"/>
        <end position="78"/>
    </location>
</feature>
<sequence>MDCRRRPFLVQLLVLFLEVLFLTSCFTYMVLDTYEVATSLVWEEATEAGLYARLLDIACVLMLAGDVFAACLLFRYVVLDRPLAAVQREEDELQPAVPRREPAPWMSVAAPSSSRPTSTTRLGAPALECAVCLGEVKKGQTNSQLPACLHVFHHDCVARWLRRHTTCPVCRCSALQTDAMM</sequence>
<proteinExistence type="inferred from homology"/>
<keyword evidence="8" id="KW-1133">Transmembrane helix</keyword>
<dbReference type="InterPro" id="IPR013083">
    <property type="entry name" value="Znf_RING/FYVE/PHD"/>
</dbReference>
<dbReference type="PANTHER" id="PTHR14155">
    <property type="entry name" value="RING FINGER DOMAIN-CONTAINING"/>
    <property type="match status" value="1"/>
</dbReference>
<dbReference type="Pfam" id="PF13639">
    <property type="entry name" value="zf-RING_2"/>
    <property type="match status" value="1"/>
</dbReference>
<evidence type="ECO:0000256" key="4">
    <source>
        <dbReference type="ARBA" id="ARBA00022771"/>
    </source>
</evidence>
<organism evidence="10 11">
    <name type="scientific">Eleusine coracana subsp. coracana</name>
    <dbReference type="NCBI Taxonomy" id="191504"/>
    <lineage>
        <taxon>Eukaryota</taxon>
        <taxon>Viridiplantae</taxon>
        <taxon>Streptophyta</taxon>
        <taxon>Embryophyta</taxon>
        <taxon>Tracheophyta</taxon>
        <taxon>Spermatophyta</taxon>
        <taxon>Magnoliopsida</taxon>
        <taxon>Liliopsida</taxon>
        <taxon>Poales</taxon>
        <taxon>Poaceae</taxon>
        <taxon>PACMAD clade</taxon>
        <taxon>Chloridoideae</taxon>
        <taxon>Cynodonteae</taxon>
        <taxon>Eleusininae</taxon>
        <taxon>Eleusine</taxon>
    </lineage>
</organism>
<keyword evidence="3" id="KW-0479">Metal-binding</keyword>
<dbReference type="Gene3D" id="3.30.40.10">
    <property type="entry name" value="Zinc/RING finger domain, C3HC4 (zinc finger)"/>
    <property type="match status" value="1"/>
</dbReference>
<evidence type="ECO:0000256" key="7">
    <source>
        <dbReference type="PROSITE-ProRule" id="PRU00175"/>
    </source>
</evidence>
<dbReference type="SMART" id="SM00184">
    <property type="entry name" value="RING"/>
    <property type="match status" value="1"/>
</dbReference>
<evidence type="ECO:0000256" key="8">
    <source>
        <dbReference type="SAM" id="Phobius"/>
    </source>
</evidence>
<dbReference type="PROSITE" id="PS50089">
    <property type="entry name" value="ZF_RING_2"/>
    <property type="match status" value="1"/>
</dbReference>
<dbReference type="GO" id="GO:0061630">
    <property type="term" value="F:ubiquitin protein ligase activity"/>
    <property type="evidence" value="ECO:0007669"/>
    <property type="project" value="UniProtKB-EC"/>
</dbReference>
<gene>
    <name evidence="10" type="primary">ga07041</name>
    <name evidence="10" type="ORF">PR202_ga07041</name>
</gene>
<dbReference type="SUPFAM" id="SSF57850">
    <property type="entry name" value="RING/U-box"/>
    <property type="match status" value="1"/>
</dbReference>
<dbReference type="PANTHER" id="PTHR14155:SF624">
    <property type="entry name" value="RING-TYPE E3 UBIQUITIN TRANSFERASE"/>
    <property type="match status" value="1"/>
</dbReference>
<keyword evidence="11" id="KW-1185">Reference proteome</keyword>
<comment type="catalytic activity">
    <reaction evidence="1">
        <text>S-ubiquitinyl-[E2 ubiquitin-conjugating enzyme]-L-cysteine + [acceptor protein]-L-lysine = [E2 ubiquitin-conjugating enzyme]-L-cysteine + N(6)-ubiquitinyl-[acceptor protein]-L-lysine.</text>
        <dbReference type="EC" id="2.3.2.27"/>
    </reaction>
</comment>
<protein>
    <recommendedName>
        <fullName evidence="2">RING-type E3 ubiquitin transferase</fullName>
        <ecNumber evidence="2">2.3.2.27</ecNumber>
    </recommendedName>
</protein>
<comment type="similarity">
    <text evidence="6">Belongs to the RING-type zinc finger family. ATL subfamily.</text>
</comment>
<accession>A0AAV5BWI5</accession>
<keyword evidence="5" id="KW-0862">Zinc</keyword>
<dbReference type="Proteomes" id="UP001054889">
    <property type="component" value="Unassembled WGS sequence"/>
</dbReference>
<evidence type="ECO:0000256" key="2">
    <source>
        <dbReference type="ARBA" id="ARBA00012483"/>
    </source>
</evidence>
<keyword evidence="8" id="KW-0812">Transmembrane</keyword>
<dbReference type="EMBL" id="BQKI01000003">
    <property type="protein sequence ID" value="GJM90733.1"/>
    <property type="molecule type" value="Genomic_DNA"/>
</dbReference>
<feature type="domain" description="RING-type" evidence="9">
    <location>
        <begin position="129"/>
        <end position="171"/>
    </location>
</feature>
<dbReference type="InterPro" id="IPR001841">
    <property type="entry name" value="Znf_RING"/>
</dbReference>
<evidence type="ECO:0000313" key="10">
    <source>
        <dbReference type="EMBL" id="GJM90733.1"/>
    </source>
</evidence>
<dbReference type="GO" id="GO:0008270">
    <property type="term" value="F:zinc ion binding"/>
    <property type="evidence" value="ECO:0007669"/>
    <property type="project" value="UniProtKB-KW"/>
</dbReference>
<evidence type="ECO:0000256" key="5">
    <source>
        <dbReference type="ARBA" id="ARBA00022833"/>
    </source>
</evidence>
<evidence type="ECO:0000256" key="6">
    <source>
        <dbReference type="ARBA" id="ARBA00024209"/>
    </source>
</evidence>
<evidence type="ECO:0000256" key="1">
    <source>
        <dbReference type="ARBA" id="ARBA00000900"/>
    </source>
</evidence>
<evidence type="ECO:0000256" key="3">
    <source>
        <dbReference type="ARBA" id="ARBA00022723"/>
    </source>
</evidence>
<reference evidence="10" key="1">
    <citation type="journal article" date="2018" name="DNA Res.">
        <title>Multiple hybrid de novo genome assembly of finger millet, an orphan allotetraploid crop.</title>
        <authorList>
            <person name="Hatakeyama M."/>
            <person name="Aluri S."/>
            <person name="Balachadran M.T."/>
            <person name="Sivarajan S.R."/>
            <person name="Patrignani A."/>
            <person name="Gruter S."/>
            <person name="Poveda L."/>
            <person name="Shimizu-Inatsugi R."/>
            <person name="Baeten J."/>
            <person name="Francoijs K.J."/>
            <person name="Nataraja K.N."/>
            <person name="Reddy Y.A.N."/>
            <person name="Phadnis S."/>
            <person name="Ravikumar R.L."/>
            <person name="Schlapbach R."/>
            <person name="Sreeman S.M."/>
            <person name="Shimizu K.K."/>
        </authorList>
    </citation>
    <scope>NUCLEOTIDE SEQUENCE</scope>
</reference>